<evidence type="ECO:0000313" key="3">
    <source>
        <dbReference type="Proteomes" id="UP000672027"/>
    </source>
</evidence>
<feature type="region of interest" description="Disordered" evidence="1">
    <location>
        <begin position="121"/>
        <end position="149"/>
    </location>
</feature>
<evidence type="ECO:0000256" key="1">
    <source>
        <dbReference type="SAM" id="MobiDB-lite"/>
    </source>
</evidence>
<organism evidence="2 3">
    <name type="scientific">Candidatus Thiothrix anitrata</name>
    <dbReference type="NCBI Taxonomy" id="2823902"/>
    <lineage>
        <taxon>Bacteria</taxon>
        <taxon>Pseudomonadati</taxon>
        <taxon>Pseudomonadota</taxon>
        <taxon>Gammaproteobacteria</taxon>
        <taxon>Thiotrichales</taxon>
        <taxon>Thiotrichaceae</taxon>
        <taxon>Thiothrix</taxon>
    </lineage>
</organism>
<gene>
    <name evidence="2" type="ORF">J8380_02860</name>
</gene>
<proteinExistence type="predicted"/>
<dbReference type="Proteomes" id="UP000672027">
    <property type="component" value="Chromosome"/>
</dbReference>
<feature type="compositionally biased region" description="Basic and acidic residues" evidence="1">
    <location>
        <begin position="125"/>
        <end position="142"/>
    </location>
</feature>
<keyword evidence="3" id="KW-1185">Reference proteome</keyword>
<sequence>MGNTSSARSMSLVVNLTDPRNNLIVSSQSFDLIFYRDNKTFRLRIGVGDGYYGISKDYVTVEGVHGAQKTLIDAAAFWLLNKAYGGQTDFGACFSDSQRKLTMTSAQLAQISAENRAAQQALADKAAKARKEKNDEKDDELKKNRRRMP</sequence>
<evidence type="ECO:0000313" key="2">
    <source>
        <dbReference type="EMBL" id="QTR50527.1"/>
    </source>
</evidence>
<reference evidence="2 3" key="1">
    <citation type="submission" date="2021-04" db="EMBL/GenBank/DDBJ databases">
        <title>Genomics, taxonomy and metabolism of representatives of sulfur bacteria of the genus Thiothrix: Thiothrix fructosivorans QT, Thiothrix unzii A1T and three new species, Thiothrix subterranea sp. nov., Thiothrix litoralis sp. nov. and 'Candidatus Thiothrix anitrata' sp. nov.</title>
        <authorList>
            <person name="Ravin N.V."/>
            <person name="Smolyakov D."/>
            <person name="Rudenko T.S."/>
            <person name="Mardanov A.V."/>
            <person name="Beletsky A.V."/>
            <person name="Markov N.D."/>
            <person name="Fomenkov A.I."/>
            <person name="Roberts R.J."/>
            <person name="Karnachuk O.V."/>
            <person name="Novikov A."/>
            <person name="Grabovich M.Y."/>
        </authorList>
    </citation>
    <scope>NUCLEOTIDE SEQUENCE [LARGE SCALE GENOMIC DNA]</scope>
    <source>
        <strain evidence="2 3">A52</strain>
    </source>
</reference>
<dbReference type="RefSeq" id="WP_210228130.1">
    <property type="nucleotide sequence ID" value="NZ_CP072800.1"/>
</dbReference>
<accession>A0ABX7X3R5</accession>
<protein>
    <submittedName>
        <fullName evidence="2">Uncharacterized protein</fullName>
    </submittedName>
</protein>
<name>A0ABX7X3R5_9GAMM</name>
<dbReference type="EMBL" id="CP072800">
    <property type="protein sequence ID" value="QTR50527.1"/>
    <property type="molecule type" value="Genomic_DNA"/>
</dbReference>